<organism evidence="1 2">
    <name type="scientific">Trichinella pseudospiralis</name>
    <name type="common">Parasitic roundworm</name>
    <dbReference type="NCBI Taxonomy" id="6337"/>
    <lineage>
        <taxon>Eukaryota</taxon>
        <taxon>Metazoa</taxon>
        <taxon>Ecdysozoa</taxon>
        <taxon>Nematoda</taxon>
        <taxon>Enoplea</taxon>
        <taxon>Dorylaimia</taxon>
        <taxon>Trichinellida</taxon>
        <taxon>Trichinellidae</taxon>
        <taxon>Trichinella</taxon>
    </lineage>
</organism>
<name>A0A0V1EUJ7_TRIPS</name>
<proteinExistence type="predicted"/>
<accession>A0A0V1EUJ7</accession>
<reference evidence="1 2" key="1">
    <citation type="submission" date="2015-01" db="EMBL/GenBank/DDBJ databases">
        <title>Evolution of Trichinella species and genotypes.</title>
        <authorList>
            <person name="Korhonen P.K."/>
            <person name="Edoardo P."/>
            <person name="Giuseppe L.R."/>
            <person name="Gasser R.B."/>
        </authorList>
    </citation>
    <scope>NUCLEOTIDE SEQUENCE [LARGE SCALE GENOMIC DNA]</scope>
    <source>
        <strain evidence="1">ISS13</strain>
    </source>
</reference>
<dbReference type="AlphaFoldDB" id="A0A0V1EUJ7"/>
<sequence length="71" mass="7627">LTATSGDVVVYGIQRLHIVDKILFLVFSTLTDAVAADVDNPLELVEDASCEVLKAICSNVTSTQKTTVFAR</sequence>
<feature type="non-terminal residue" evidence="1">
    <location>
        <position position="71"/>
    </location>
</feature>
<protein>
    <submittedName>
        <fullName evidence="1">Uncharacterized protein</fullName>
    </submittedName>
</protein>
<evidence type="ECO:0000313" key="2">
    <source>
        <dbReference type="Proteomes" id="UP000054632"/>
    </source>
</evidence>
<gene>
    <name evidence="1" type="ORF">T4A_10056</name>
</gene>
<comment type="caution">
    <text evidence="1">The sequence shown here is derived from an EMBL/GenBank/DDBJ whole genome shotgun (WGS) entry which is preliminary data.</text>
</comment>
<evidence type="ECO:0000313" key="1">
    <source>
        <dbReference type="EMBL" id="KRY77454.1"/>
    </source>
</evidence>
<feature type="non-terminal residue" evidence="1">
    <location>
        <position position="1"/>
    </location>
</feature>
<dbReference type="Proteomes" id="UP000054632">
    <property type="component" value="Unassembled WGS sequence"/>
</dbReference>
<dbReference type="EMBL" id="JYDR01000007">
    <property type="protein sequence ID" value="KRY77454.1"/>
    <property type="molecule type" value="Genomic_DNA"/>
</dbReference>